<proteinExistence type="predicted"/>
<reference evidence="1" key="2">
    <citation type="submission" date="2022-06" db="UniProtKB">
        <authorList>
            <consortium name="EnsemblMetazoa"/>
        </authorList>
    </citation>
    <scope>IDENTIFICATION</scope>
    <source>
        <strain evidence="1">PS312</strain>
    </source>
</reference>
<evidence type="ECO:0000313" key="1">
    <source>
        <dbReference type="EnsemblMetazoa" id="PPA29071.1"/>
    </source>
</evidence>
<accession>A0A2A6C071</accession>
<gene>
    <name evidence="1" type="primary">WBGene00118625</name>
</gene>
<dbReference type="EnsemblMetazoa" id="PPA29071.1">
    <property type="protein sequence ID" value="PPA29071.1"/>
    <property type="gene ID" value="WBGene00118625"/>
</dbReference>
<protein>
    <submittedName>
        <fullName evidence="1">Uncharacterized protein</fullName>
    </submittedName>
</protein>
<evidence type="ECO:0000313" key="2">
    <source>
        <dbReference type="Proteomes" id="UP000005239"/>
    </source>
</evidence>
<name>A0A2A6C071_PRIPA</name>
<reference evidence="2" key="1">
    <citation type="journal article" date="2008" name="Nat. Genet.">
        <title>The Pristionchus pacificus genome provides a unique perspective on nematode lifestyle and parasitism.</title>
        <authorList>
            <person name="Dieterich C."/>
            <person name="Clifton S.W."/>
            <person name="Schuster L.N."/>
            <person name="Chinwalla A."/>
            <person name="Delehaunty K."/>
            <person name="Dinkelacker I."/>
            <person name="Fulton L."/>
            <person name="Fulton R."/>
            <person name="Godfrey J."/>
            <person name="Minx P."/>
            <person name="Mitreva M."/>
            <person name="Roeseler W."/>
            <person name="Tian H."/>
            <person name="Witte H."/>
            <person name="Yang S.P."/>
            <person name="Wilson R.K."/>
            <person name="Sommer R.J."/>
        </authorList>
    </citation>
    <scope>NUCLEOTIDE SEQUENCE [LARGE SCALE GENOMIC DNA]</scope>
    <source>
        <strain evidence="2">PS312</strain>
    </source>
</reference>
<keyword evidence="2" id="KW-1185">Reference proteome</keyword>
<dbReference type="Proteomes" id="UP000005239">
    <property type="component" value="Unassembled WGS sequence"/>
</dbReference>
<dbReference type="OrthoDB" id="5847726at2759"/>
<accession>A0A8R1UHB2</accession>
<dbReference type="AlphaFoldDB" id="A0A2A6C071"/>
<sequence length="189" mass="21009">MIFINSRPVDEQAMHINDMHRRRSSLHPKQPPTSTCNSAKLGVLTSIVYLVLSAVCIVLHYPLSLLCILVPALVLFFILAAIRRKKQIDVWTATFLATLGIFIKGAAIITYLSVFDVSPIGEQRKKGDTALHPKSIFIIVVLMCEILALIAAICLKWHLVAFRADPELVAVVNQKRKESRVMSNASYAS</sequence>
<organism evidence="1 2">
    <name type="scientific">Pristionchus pacificus</name>
    <name type="common">Parasitic nematode worm</name>
    <dbReference type="NCBI Taxonomy" id="54126"/>
    <lineage>
        <taxon>Eukaryota</taxon>
        <taxon>Metazoa</taxon>
        <taxon>Ecdysozoa</taxon>
        <taxon>Nematoda</taxon>
        <taxon>Chromadorea</taxon>
        <taxon>Rhabditida</taxon>
        <taxon>Rhabditina</taxon>
        <taxon>Diplogasteromorpha</taxon>
        <taxon>Diplogasteroidea</taxon>
        <taxon>Neodiplogasteridae</taxon>
        <taxon>Pristionchus</taxon>
    </lineage>
</organism>